<keyword evidence="7 16" id="KW-0732">Signal</keyword>
<keyword evidence="11 14" id="KW-0472">Membrane</keyword>
<evidence type="ECO:0000256" key="1">
    <source>
        <dbReference type="ARBA" id="ARBA00004571"/>
    </source>
</evidence>
<keyword evidence="4 14" id="KW-1134">Transmembrane beta strand</keyword>
<keyword evidence="3 14" id="KW-0813">Transport</keyword>
<dbReference type="OrthoDB" id="127311at2"/>
<dbReference type="NCBIfam" id="TIGR01783">
    <property type="entry name" value="TonB-siderophor"/>
    <property type="match status" value="1"/>
</dbReference>
<dbReference type="AlphaFoldDB" id="A0A418XYI6"/>
<dbReference type="GO" id="GO:0015344">
    <property type="term" value="F:siderophore uptake transmembrane transporter activity"/>
    <property type="evidence" value="ECO:0007669"/>
    <property type="project" value="TreeGrafter"/>
</dbReference>
<dbReference type="Gene3D" id="2.40.170.20">
    <property type="entry name" value="TonB-dependent receptor, beta-barrel domain"/>
    <property type="match status" value="1"/>
</dbReference>
<dbReference type="InterPro" id="IPR039426">
    <property type="entry name" value="TonB-dep_rcpt-like"/>
</dbReference>
<keyword evidence="20" id="KW-1185">Reference proteome</keyword>
<evidence type="ECO:0000256" key="15">
    <source>
        <dbReference type="RuleBase" id="RU003357"/>
    </source>
</evidence>
<dbReference type="GO" id="GO:0038023">
    <property type="term" value="F:signaling receptor activity"/>
    <property type="evidence" value="ECO:0007669"/>
    <property type="project" value="InterPro"/>
</dbReference>
<dbReference type="InterPro" id="IPR012910">
    <property type="entry name" value="Plug_dom"/>
</dbReference>
<evidence type="ECO:0000256" key="13">
    <source>
        <dbReference type="ARBA" id="ARBA00023237"/>
    </source>
</evidence>
<evidence type="ECO:0000259" key="18">
    <source>
        <dbReference type="Pfam" id="PF07715"/>
    </source>
</evidence>
<protein>
    <submittedName>
        <fullName evidence="19">TonB-dependent siderophore receptor</fullName>
    </submittedName>
</protein>
<dbReference type="EMBL" id="QYYA01000002">
    <property type="protein sequence ID" value="RJG18047.1"/>
    <property type="molecule type" value="Genomic_DNA"/>
</dbReference>
<evidence type="ECO:0000256" key="6">
    <source>
        <dbReference type="ARBA" id="ARBA00022692"/>
    </source>
</evidence>
<proteinExistence type="inferred from homology"/>
<evidence type="ECO:0000256" key="12">
    <source>
        <dbReference type="ARBA" id="ARBA00023170"/>
    </source>
</evidence>
<dbReference type="InterPro" id="IPR010105">
    <property type="entry name" value="TonB_sidphr_rcpt"/>
</dbReference>
<evidence type="ECO:0000256" key="4">
    <source>
        <dbReference type="ARBA" id="ARBA00022452"/>
    </source>
</evidence>
<comment type="subcellular location">
    <subcellularLocation>
        <location evidence="1 14">Cell outer membrane</location>
        <topology evidence="1 14">Multi-pass membrane protein</topology>
    </subcellularLocation>
</comment>
<dbReference type="Proteomes" id="UP000283734">
    <property type="component" value="Unassembled WGS sequence"/>
</dbReference>
<dbReference type="Pfam" id="PF07715">
    <property type="entry name" value="Plug"/>
    <property type="match status" value="1"/>
</dbReference>
<keyword evidence="12 19" id="KW-0675">Receptor</keyword>
<keyword evidence="13 14" id="KW-0998">Cell outer membrane</keyword>
<reference evidence="19 20" key="1">
    <citation type="submission" date="2018-09" db="EMBL/GenBank/DDBJ databases">
        <title>Alcanivorax profundi sp. nov., isolated from 1000 m-depth seawater of the Mariana Trench.</title>
        <authorList>
            <person name="Liu J."/>
        </authorList>
    </citation>
    <scope>NUCLEOTIDE SEQUENCE [LARGE SCALE GENOMIC DNA]</scope>
    <source>
        <strain evidence="19 20">MTEO17</strain>
    </source>
</reference>
<evidence type="ECO:0000256" key="8">
    <source>
        <dbReference type="ARBA" id="ARBA00023004"/>
    </source>
</evidence>
<evidence type="ECO:0000256" key="2">
    <source>
        <dbReference type="ARBA" id="ARBA00009810"/>
    </source>
</evidence>
<evidence type="ECO:0000256" key="5">
    <source>
        <dbReference type="ARBA" id="ARBA00022496"/>
    </source>
</evidence>
<dbReference type="InterPro" id="IPR036942">
    <property type="entry name" value="Beta-barrel_TonB_sf"/>
</dbReference>
<dbReference type="GO" id="GO:0015891">
    <property type="term" value="P:siderophore transport"/>
    <property type="evidence" value="ECO:0007669"/>
    <property type="project" value="InterPro"/>
</dbReference>
<dbReference type="Gene3D" id="2.170.130.10">
    <property type="entry name" value="TonB-dependent receptor, plug domain"/>
    <property type="match status" value="1"/>
</dbReference>
<evidence type="ECO:0000256" key="10">
    <source>
        <dbReference type="ARBA" id="ARBA00023077"/>
    </source>
</evidence>
<keyword evidence="10 15" id="KW-0798">TonB box</keyword>
<keyword evidence="9" id="KW-0406">Ion transport</keyword>
<dbReference type="Pfam" id="PF00593">
    <property type="entry name" value="TonB_dep_Rec_b-barrel"/>
    <property type="match status" value="1"/>
</dbReference>
<comment type="caution">
    <text evidence="19">The sequence shown here is derived from an EMBL/GenBank/DDBJ whole genome shotgun (WGS) entry which is preliminary data.</text>
</comment>
<keyword evidence="6 14" id="KW-0812">Transmembrane</keyword>
<keyword evidence="5" id="KW-0410">Iron transport</keyword>
<comment type="similarity">
    <text evidence="2 14 15">Belongs to the TonB-dependent receptor family.</text>
</comment>
<evidence type="ECO:0000256" key="7">
    <source>
        <dbReference type="ARBA" id="ARBA00022729"/>
    </source>
</evidence>
<evidence type="ECO:0000256" key="16">
    <source>
        <dbReference type="SAM" id="SignalP"/>
    </source>
</evidence>
<dbReference type="PROSITE" id="PS52016">
    <property type="entry name" value="TONB_DEPENDENT_REC_3"/>
    <property type="match status" value="1"/>
</dbReference>
<dbReference type="PANTHER" id="PTHR32552:SF68">
    <property type="entry name" value="FERRICHROME OUTER MEMBRANE TRANSPORTER_PHAGE RECEPTOR"/>
    <property type="match status" value="1"/>
</dbReference>
<dbReference type="InterPro" id="IPR037066">
    <property type="entry name" value="Plug_dom_sf"/>
</dbReference>
<feature type="chain" id="PRO_5019396244" evidence="16">
    <location>
        <begin position="29"/>
        <end position="697"/>
    </location>
</feature>
<evidence type="ECO:0000256" key="3">
    <source>
        <dbReference type="ARBA" id="ARBA00022448"/>
    </source>
</evidence>
<evidence type="ECO:0000256" key="9">
    <source>
        <dbReference type="ARBA" id="ARBA00023065"/>
    </source>
</evidence>
<feature type="domain" description="TonB-dependent receptor-like beta-barrel" evidence="17">
    <location>
        <begin position="242"/>
        <end position="665"/>
    </location>
</feature>
<sequence length="697" mass="76460">MTCRYRAIWGAPLVGMSLLSLFPVTVLAEEPSTNVIPAVEVSAEGAEEAGYITERETAKTGKLDVAVEETPFAISVVNQEFIRDTGAKNIQDALLYSSGVYAGAFGFDTRGDWAKIRGMDASFYLDGLRSIYGSYNSVRTNVYALEQLEVLKGPSSVLYGQSELGGIINSVSKLPKPEQQGEIWAQVGSYDRKQLAADVTGPLSEDGKLLYRLVALKRESGTQVDHVDDDGFLFAPSITWLPTDNTSISLLFNAQENSGGVSAQFLPAQGTIEPGVRGDLPTETFVGEPSWDRYDREKNEVTLFVDHRLNEQWNIAATGRYTSSEAETREHWASIGFGVAPNGDTARTIYMADTGTEVTNFDIRLQGDLNLGMTRHRLAVGVDRQDALWEQSNYYYGYAQGGTINLYNPVYGNVNYAALNPADRPDNEIKQTGVYFIDHMDIGNFAISGALRHDDSTNTTLAVTGPDTKSDDEETTGRLGLMYHFDFGLSPYLSYAQSFTPNLGTDGFGESLDASTGEQEEAGVKYVSESGDLSVTAAYFYIEETNRVIQGSQPQSVDQVGAKSEGWELEVKKMLGNLELQASMTDLRAIDDDSGVRLPYVADRLVSGWGKYELENGLRFGAGVRYIGDNVGFGGAPKVPSQTLYDAMLGYGIQNWDFSMNVQNLTDEEYVSWCRSAGTDCGFGERRTITANARYRF</sequence>
<dbReference type="InterPro" id="IPR000531">
    <property type="entry name" value="Beta-barrel_TonB"/>
</dbReference>
<organism evidence="19 20">
    <name type="scientific">Alcanivorax profundi</name>
    <dbReference type="NCBI Taxonomy" id="2338368"/>
    <lineage>
        <taxon>Bacteria</taxon>
        <taxon>Pseudomonadati</taxon>
        <taxon>Pseudomonadota</taxon>
        <taxon>Gammaproteobacteria</taxon>
        <taxon>Oceanospirillales</taxon>
        <taxon>Alcanivoracaceae</taxon>
        <taxon>Alcanivorax</taxon>
    </lineage>
</organism>
<feature type="signal peptide" evidence="16">
    <location>
        <begin position="1"/>
        <end position="28"/>
    </location>
</feature>
<dbReference type="PANTHER" id="PTHR32552">
    <property type="entry name" value="FERRICHROME IRON RECEPTOR-RELATED"/>
    <property type="match status" value="1"/>
</dbReference>
<evidence type="ECO:0000313" key="20">
    <source>
        <dbReference type="Proteomes" id="UP000283734"/>
    </source>
</evidence>
<dbReference type="RefSeq" id="WP_031226452.1">
    <property type="nucleotide sequence ID" value="NZ_CAXGPP010000029.1"/>
</dbReference>
<feature type="domain" description="TonB-dependent receptor plug" evidence="18">
    <location>
        <begin position="67"/>
        <end position="167"/>
    </location>
</feature>
<name>A0A418XYI6_9GAMM</name>
<dbReference type="GO" id="GO:0009279">
    <property type="term" value="C:cell outer membrane"/>
    <property type="evidence" value="ECO:0007669"/>
    <property type="project" value="UniProtKB-SubCell"/>
</dbReference>
<evidence type="ECO:0000259" key="17">
    <source>
        <dbReference type="Pfam" id="PF00593"/>
    </source>
</evidence>
<accession>A0A418XYI6</accession>
<evidence type="ECO:0000256" key="11">
    <source>
        <dbReference type="ARBA" id="ARBA00023136"/>
    </source>
</evidence>
<evidence type="ECO:0000313" key="19">
    <source>
        <dbReference type="EMBL" id="RJG18047.1"/>
    </source>
</evidence>
<dbReference type="SUPFAM" id="SSF56935">
    <property type="entry name" value="Porins"/>
    <property type="match status" value="1"/>
</dbReference>
<keyword evidence="8" id="KW-0408">Iron</keyword>
<dbReference type="CDD" id="cd01347">
    <property type="entry name" value="ligand_gated_channel"/>
    <property type="match status" value="1"/>
</dbReference>
<gene>
    <name evidence="19" type="ORF">D4A39_06070</name>
</gene>
<evidence type="ECO:0000256" key="14">
    <source>
        <dbReference type="PROSITE-ProRule" id="PRU01360"/>
    </source>
</evidence>